<dbReference type="EC" id="2.5.1.18" evidence="2"/>
<dbReference type="GO" id="GO:0005829">
    <property type="term" value="C:cytosol"/>
    <property type="evidence" value="ECO:0007669"/>
    <property type="project" value="UniProtKB-SubCell"/>
</dbReference>
<dbReference type="PANTHER" id="PTHR11260:SF474">
    <property type="entry name" value="GLUTATHIONE TRANSFERASE"/>
    <property type="match status" value="1"/>
</dbReference>
<protein>
    <recommendedName>
        <fullName evidence="2">Glutathione S-transferase</fullName>
        <ecNumber evidence="2">2.5.1.18</ecNumber>
    </recommendedName>
</protein>
<organism evidence="6 7">
    <name type="scientific">Carya illinoinensis</name>
    <name type="common">Pecan</name>
    <dbReference type="NCBI Taxonomy" id="32201"/>
    <lineage>
        <taxon>Eukaryota</taxon>
        <taxon>Viridiplantae</taxon>
        <taxon>Streptophyta</taxon>
        <taxon>Embryophyta</taxon>
        <taxon>Tracheophyta</taxon>
        <taxon>Spermatophyta</taxon>
        <taxon>Magnoliopsida</taxon>
        <taxon>eudicotyledons</taxon>
        <taxon>Gunneridae</taxon>
        <taxon>Pentapetalae</taxon>
        <taxon>rosids</taxon>
        <taxon>fabids</taxon>
        <taxon>Fagales</taxon>
        <taxon>Juglandaceae</taxon>
        <taxon>Carya</taxon>
    </lineage>
</organism>
<gene>
    <name evidence="6" type="ORF">CIPAW_01G184300</name>
</gene>
<keyword evidence="7" id="KW-1185">Reference proteome</keyword>
<comment type="catalytic activity">
    <reaction evidence="1 2">
        <text>RX + glutathione = an S-substituted glutathione + a halide anion + H(+)</text>
        <dbReference type="Rhea" id="RHEA:16437"/>
        <dbReference type="ChEBI" id="CHEBI:15378"/>
        <dbReference type="ChEBI" id="CHEBI:16042"/>
        <dbReference type="ChEBI" id="CHEBI:17792"/>
        <dbReference type="ChEBI" id="CHEBI:57925"/>
        <dbReference type="ChEBI" id="CHEBI:90779"/>
        <dbReference type="EC" id="2.5.1.18"/>
    </reaction>
</comment>
<comment type="subcellular location">
    <subcellularLocation>
        <location evidence="2">Cytoplasm</location>
        <location evidence="2">Cytosol</location>
    </subcellularLocation>
</comment>
<dbReference type="InterPro" id="IPR045074">
    <property type="entry name" value="GST_C_Tau"/>
</dbReference>
<dbReference type="PROSITE" id="PS50404">
    <property type="entry name" value="GST_NTER"/>
    <property type="match status" value="1"/>
</dbReference>
<keyword evidence="2" id="KW-0963">Cytoplasm</keyword>
<comment type="caution">
    <text evidence="6">The sequence shown here is derived from an EMBL/GenBank/DDBJ whole genome shotgun (WGS) entry which is preliminary data.</text>
</comment>
<evidence type="ECO:0000259" key="4">
    <source>
        <dbReference type="PROSITE" id="PS50404"/>
    </source>
</evidence>
<dbReference type="InterPro" id="IPR045073">
    <property type="entry name" value="Omega/Tau-like"/>
</dbReference>
<evidence type="ECO:0000256" key="1">
    <source>
        <dbReference type="ARBA" id="ARBA00047960"/>
    </source>
</evidence>
<dbReference type="EMBL" id="CM031809">
    <property type="protein sequence ID" value="KAG6668631.1"/>
    <property type="molecule type" value="Genomic_DNA"/>
</dbReference>
<accession>A0A8T1RRU1</accession>
<feature type="domain" description="GST C-terminal" evidence="5">
    <location>
        <begin position="79"/>
        <end position="159"/>
    </location>
</feature>
<dbReference type="GO" id="GO:0004364">
    <property type="term" value="F:glutathione transferase activity"/>
    <property type="evidence" value="ECO:0007669"/>
    <property type="project" value="UniProtKB-UniRule"/>
</dbReference>
<dbReference type="GO" id="GO:0006749">
    <property type="term" value="P:glutathione metabolic process"/>
    <property type="evidence" value="ECO:0007669"/>
    <property type="project" value="InterPro"/>
</dbReference>
<evidence type="ECO:0000313" key="7">
    <source>
        <dbReference type="Proteomes" id="UP000811609"/>
    </source>
</evidence>
<name>A0A8T1RRU1_CARIL</name>
<evidence type="ECO:0000256" key="2">
    <source>
        <dbReference type="RuleBase" id="RU369102"/>
    </source>
</evidence>
<dbReference type="PROSITE" id="PS50405">
    <property type="entry name" value="GST_CTER"/>
    <property type="match status" value="1"/>
</dbReference>
<keyword evidence="2" id="KW-0808">Transferase</keyword>
<sequence length="159" mass="18443">MASQEVKLLGFWASPFSIRVEWALKLKGVVYDSRLLELNPVHKKVPVLVHDGKVMAESFILLEYIDETWKQDPLLLPQDPYERSKARFWARFAEEKMPEYSFTTMCTHGEKKEQALKSAVEAAEKIEEEMKRNKKKFLGGESIGYLDLAMGWIAHWLPV</sequence>
<dbReference type="Pfam" id="PF02798">
    <property type="entry name" value="GST_N"/>
    <property type="match status" value="1"/>
</dbReference>
<dbReference type="CDD" id="cd03185">
    <property type="entry name" value="GST_C_Tau"/>
    <property type="match status" value="1"/>
</dbReference>
<dbReference type="PANTHER" id="PTHR11260">
    <property type="entry name" value="GLUTATHIONE S-TRANSFERASE, GST, SUPERFAMILY, GST DOMAIN CONTAINING"/>
    <property type="match status" value="1"/>
</dbReference>
<dbReference type="SFLD" id="SFLDG00358">
    <property type="entry name" value="Main_(cytGST)"/>
    <property type="match status" value="1"/>
</dbReference>
<dbReference type="SFLD" id="SFLDG01152">
    <property type="entry name" value="Main.3:_Omega-_and_Tau-like"/>
    <property type="match status" value="1"/>
</dbReference>
<dbReference type="AlphaFoldDB" id="A0A8T1RRU1"/>
<evidence type="ECO:0000313" key="6">
    <source>
        <dbReference type="EMBL" id="KAG6668631.1"/>
    </source>
</evidence>
<evidence type="ECO:0000259" key="5">
    <source>
        <dbReference type="PROSITE" id="PS50405"/>
    </source>
</evidence>
<dbReference type="InterPro" id="IPR004045">
    <property type="entry name" value="Glutathione_S-Trfase_N"/>
</dbReference>
<comment type="function">
    <text evidence="2">Is involved in the conjugation of reduced glutathione to a wide number of exogenous and endogenous hydrophobic electrophiles.</text>
</comment>
<dbReference type="Proteomes" id="UP000811609">
    <property type="component" value="Chromosome 1"/>
</dbReference>
<dbReference type="InterPro" id="IPR010987">
    <property type="entry name" value="Glutathione-S-Trfase_C-like"/>
</dbReference>
<dbReference type="SFLD" id="SFLDS00019">
    <property type="entry name" value="Glutathione_Transferase_(cytos"/>
    <property type="match status" value="1"/>
</dbReference>
<feature type="coiled-coil region" evidence="3">
    <location>
        <begin position="109"/>
        <end position="136"/>
    </location>
</feature>
<keyword evidence="3" id="KW-0175">Coiled coil</keyword>
<comment type="similarity">
    <text evidence="2">Belongs to the GST superfamily.</text>
</comment>
<proteinExistence type="inferred from homology"/>
<evidence type="ECO:0000256" key="3">
    <source>
        <dbReference type="SAM" id="Coils"/>
    </source>
</evidence>
<feature type="domain" description="GST N-terminal" evidence="4">
    <location>
        <begin position="4"/>
        <end position="73"/>
    </location>
</feature>
<reference evidence="6" key="1">
    <citation type="submission" date="2020-12" db="EMBL/GenBank/DDBJ databases">
        <title>WGS assembly of Carya illinoinensis cv. Pawnee.</title>
        <authorList>
            <person name="Platts A."/>
            <person name="Shu S."/>
            <person name="Wright S."/>
            <person name="Barry K."/>
            <person name="Edger P."/>
            <person name="Pires J.C."/>
            <person name="Schmutz J."/>
        </authorList>
    </citation>
    <scope>NUCLEOTIDE SEQUENCE</scope>
    <source>
        <tissue evidence="6">Leaf</tissue>
    </source>
</reference>
<dbReference type="InterPro" id="IPR040079">
    <property type="entry name" value="Glutathione_S-Trfase"/>
</dbReference>